<dbReference type="GO" id="GO:0003677">
    <property type="term" value="F:DNA binding"/>
    <property type="evidence" value="ECO:0007669"/>
    <property type="project" value="InterPro"/>
</dbReference>
<dbReference type="Pfam" id="PF13443">
    <property type="entry name" value="HTH_26"/>
    <property type="match status" value="1"/>
</dbReference>
<reference evidence="2" key="1">
    <citation type="submission" date="2020-05" db="EMBL/GenBank/DDBJ databases">
        <authorList>
            <person name="Chiriac C."/>
            <person name="Salcher M."/>
            <person name="Ghai R."/>
            <person name="Kavagutti S V."/>
        </authorList>
    </citation>
    <scope>NUCLEOTIDE SEQUENCE</scope>
</reference>
<accession>A0A6J5QLX2</accession>
<evidence type="ECO:0000313" key="3">
    <source>
        <dbReference type="EMBL" id="CAB4213960.1"/>
    </source>
</evidence>
<sequence length="59" mass="6383">MDIPSIKLALRDMNLKAVSRATGVSYSAIRKIMNDKGDTVSVRTATRLTAYLQGQAVSV</sequence>
<feature type="domain" description="HTH cro/C1-type" evidence="1">
    <location>
        <begin position="8"/>
        <end position="53"/>
    </location>
</feature>
<dbReference type="EMBL" id="LR797046">
    <property type="protein sequence ID" value="CAB4183497.1"/>
    <property type="molecule type" value="Genomic_DNA"/>
</dbReference>
<dbReference type="InterPro" id="IPR010982">
    <property type="entry name" value="Lambda_DNA-bd_dom_sf"/>
</dbReference>
<dbReference type="InterPro" id="IPR001387">
    <property type="entry name" value="Cro/C1-type_HTH"/>
</dbReference>
<name>A0A6J5QLX2_9CAUD</name>
<evidence type="ECO:0000259" key="1">
    <source>
        <dbReference type="Pfam" id="PF13443"/>
    </source>
</evidence>
<evidence type="ECO:0000313" key="2">
    <source>
        <dbReference type="EMBL" id="CAB4183497.1"/>
    </source>
</evidence>
<protein>
    <submittedName>
        <fullName evidence="2">Cro/C1-type helix-turn-helix domain containing protein</fullName>
    </submittedName>
</protein>
<dbReference type="EMBL" id="LR798402">
    <property type="protein sequence ID" value="CAB5229222.1"/>
    <property type="molecule type" value="Genomic_DNA"/>
</dbReference>
<evidence type="ECO:0000313" key="4">
    <source>
        <dbReference type="EMBL" id="CAB5229222.1"/>
    </source>
</evidence>
<dbReference type="EMBL" id="LR797402">
    <property type="protein sequence ID" value="CAB4213960.1"/>
    <property type="molecule type" value="Genomic_DNA"/>
</dbReference>
<organism evidence="2">
    <name type="scientific">uncultured Caudovirales phage</name>
    <dbReference type="NCBI Taxonomy" id="2100421"/>
    <lineage>
        <taxon>Viruses</taxon>
        <taxon>Duplodnaviria</taxon>
        <taxon>Heunggongvirae</taxon>
        <taxon>Uroviricota</taxon>
        <taxon>Caudoviricetes</taxon>
        <taxon>Peduoviridae</taxon>
        <taxon>Maltschvirus</taxon>
        <taxon>Maltschvirus maltsch</taxon>
    </lineage>
</organism>
<proteinExistence type="predicted"/>
<gene>
    <name evidence="2" type="ORF">UFOVP1103_34</name>
    <name evidence="3" type="ORF">UFOVP1464_7</name>
    <name evidence="4" type="ORF">UFOVP1553_2</name>
</gene>
<dbReference type="SUPFAM" id="SSF47413">
    <property type="entry name" value="lambda repressor-like DNA-binding domains"/>
    <property type="match status" value="1"/>
</dbReference>